<proteinExistence type="predicted"/>
<dbReference type="KEGG" id="sbd:ATN00_15575"/>
<dbReference type="OrthoDB" id="129343at2"/>
<evidence type="ECO:0000313" key="2">
    <source>
        <dbReference type="Proteomes" id="UP000056968"/>
    </source>
</evidence>
<sequence>MHYSFCVKWLKAFRHSPEAICSLYGPGDDFVFEDVMLDQHNIDNQADLHRLFVPYANKDRTNGVGIHNFRMRSYIGDENFGLLRWEWGPEDAAMFIGLDVKDKPFTTQGHTFHIYKDGFIKRESSWWDAAAVLRAVGPVSPTKILTGKPHEGPARSADVKLSGAPAGTLEFAQDWCNALGGDIHVLRALYADFFSSDWSKIDDHENDTFTDTEMLVRNLGGIAAGENGRYRFTATEYLGNERRGLIHWNVQIEGAESYRGIATGGKTISTLGSTFLEFDNSGKIVLESTYWEDNRAFAALGLPIVRPHYWEEGFDPAILAS</sequence>
<evidence type="ECO:0000313" key="1">
    <source>
        <dbReference type="EMBL" id="ALR21500.1"/>
    </source>
</evidence>
<reference evidence="1 2" key="1">
    <citation type="submission" date="2015-11" db="EMBL/GenBank/DDBJ databases">
        <title>A Two-component Flavoprotein Monooxygenase System MeaXY Responsible for para-Hydroxylation of 2-Methyl-6-ethylaniline and 2,6-Diethylaniline in Sphingobium baderi DE-13.</title>
        <authorList>
            <person name="Cheng M."/>
            <person name="Meng Q."/>
            <person name="Yang Y."/>
            <person name="Chu C."/>
            <person name="Yan X."/>
            <person name="He J."/>
            <person name="Li S."/>
        </authorList>
    </citation>
    <scope>NUCLEOTIDE SEQUENCE [LARGE SCALE GENOMIC DNA]</scope>
    <source>
        <strain evidence="1 2">DE-13</strain>
    </source>
</reference>
<dbReference type="SUPFAM" id="SSF54427">
    <property type="entry name" value="NTF2-like"/>
    <property type="match status" value="2"/>
</dbReference>
<dbReference type="STRING" id="1332080.ATN00_15575"/>
<name>A0A0S3F1G9_9SPHN</name>
<accession>A0A0S3F1G9</accession>
<dbReference type="AlphaFoldDB" id="A0A0S3F1G9"/>
<organism evidence="1 2">
    <name type="scientific">Sphingobium baderi</name>
    <dbReference type="NCBI Taxonomy" id="1332080"/>
    <lineage>
        <taxon>Bacteria</taxon>
        <taxon>Pseudomonadati</taxon>
        <taxon>Pseudomonadota</taxon>
        <taxon>Alphaproteobacteria</taxon>
        <taxon>Sphingomonadales</taxon>
        <taxon>Sphingomonadaceae</taxon>
        <taxon>Sphingobium</taxon>
    </lineage>
</organism>
<keyword evidence="2" id="KW-1185">Reference proteome</keyword>
<evidence type="ECO:0008006" key="3">
    <source>
        <dbReference type="Google" id="ProtNLM"/>
    </source>
</evidence>
<gene>
    <name evidence="1" type="ORF">ATN00_15575</name>
</gene>
<dbReference type="EMBL" id="CP013264">
    <property type="protein sequence ID" value="ALR21500.1"/>
    <property type="molecule type" value="Genomic_DNA"/>
</dbReference>
<dbReference type="Proteomes" id="UP000056968">
    <property type="component" value="Chromosome"/>
</dbReference>
<dbReference type="RefSeq" id="WP_021244038.1">
    <property type="nucleotide sequence ID" value="NZ_CP013264.1"/>
</dbReference>
<dbReference type="Gene3D" id="3.10.450.50">
    <property type="match status" value="2"/>
</dbReference>
<dbReference type="InterPro" id="IPR032710">
    <property type="entry name" value="NTF2-like_dom_sf"/>
</dbReference>
<protein>
    <recommendedName>
        <fullName evidence="3">SnoaL-like domain-containing protein</fullName>
    </recommendedName>
</protein>